<evidence type="ECO:0000256" key="3">
    <source>
        <dbReference type="PROSITE-ProRule" id="PRU00023"/>
    </source>
</evidence>
<dbReference type="InterPro" id="IPR050745">
    <property type="entry name" value="Multifunctional_regulatory"/>
</dbReference>
<dbReference type="InterPro" id="IPR036770">
    <property type="entry name" value="Ankyrin_rpt-contain_sf"/>
</dbReference>
<dbReference type="InterPro" id="IPR002110">
    <property type="entry name" value="Ankyrin_rpt"/>
</dbReference>
<name>A0AAD3CGT3_9STRA</name>
<dbReference type="PANTHER" id="PTHR24189:SF50">
    <property type="entry name" value="ANKYRIN REPEAT AND SOCS BOX PROTEIN 2"/>
    <property type="match status" value="1"/>
</dbReference>
<evidence type="ECO:0000256" key="1">
    <source>
        <dbReference type="ARBA" id="ARBA00022737"/>
    </source>
</evidence>
<feature type="region of interest" description="Disordered" evidence="4">
    <location>
        <begin position="414"/>
        <end position="436"/>
    </location>
</feature>
<keyword evidence="2 3" id="KW-0040">ANK repeat</keyword>
<evidence type="ECO:0000256" key="2">
    <source>
        <dbReference type="ARBA" id="ARBA00023043"/>
    </source>
</evidence>
<reference evidence="5 6" key="1">
    <citation type="journal article" date="2021" name="Sci. Rep.">
        <title>The genome of the diatom Chaetoceros tenuissimus carries an ancient integrated fragment of an extant virus.</title>
        <authorList>
            <person name="Hongo Y."/>
            <person name="Kimura K."/>
            <person name="Takaki Y."/>
            <person name="Yoshida Y."/>
            <person name="Baba S."/>
            <person name="Kobayashi G."/>
            <person name="Nagasaki K."/>
            <person name="Hano T."/>
            <person name="Tomaru Y."/>
        </authorList>
    </citation>
    <scope>NUCLEOTIDE SEQUENCE [LARGE SCALE GENOMIC DNA]</scope>
    <source>
        <strain evidence="5 6">NIES-3715</strain>
    </source>
</reference>
<gene>
    <name evidence="5" type="ORF">CTEN210_01843</name>
</gene>
<dbReference type="PROSITE" id="PS50088">
    <property type="entry name" value="ANK_REPEAT"/>
    <property type="match status" value="2"/>
</dbReference>
<dbReference type="Pfam" id="PF00023">
    <property type="entry name" value="Ank"/>
    <property type="match status" value="1"/>
</dbReference>
<evidence type="ECO:0000313" key="5">
    <source>
        <dbReference type="EMBL" id="GFH45369.1"/>
    </source>
</evidence>
<dbReference type="Gene3D" id="1.25.40.20">
    <property type="entry name" value="Ankyrin repeat-containing domain"/>
    <property type="match status" value="2"/>
</dbReference>
<dbReference type="PROSITE" id="PS50297">
    <property type="entry name" value="ANK_REP_REGION"/>
    <property type="match status" value="2"/>
</dbReference>
<dbReference type="PANTHER" id="PTHR24189">
    <property type="entry name" value="MYOTROPHIN"/>
    <property type="match status" value="1"/>
</dbReference>
<feature type="repeat" description="ANK" evidence="3">
    <location>
        <begin position="81"/>
        <end position="102"/>
    </location>
</feature>
<accession>A0AAD3CGT3</accession>
<organism evidence="5 6">
    <name type="scientific">Chaetoceros tenuissimus</name>
    <dbReference type="NCBI Taxonomy" id="426638"/>
    <lineage>
        <taxon>Eukaryota</taxon>
        <taxon>Sar</taxon>
        <taxon>Stramenopiles</taxon>
        <taxon>Ochrophyta</taxon>
        <taxon>Bacillariophyta</taxon>
        <taxon>Coscinodiscophyceae</taxon>
        <taxon>Chaetocerotophycidae</taxon>
        <taxon>Chaetocerotales</taxon>
        <taxon>Chaetocerotaceae</taxon>
        <taxon>Chaetoceros</taxon>
    </lineage>
</organism>
<dbReference type="Pfam" id="PF13857">
    <property type="entry name" value="Ank_5"/>
    <property type="match status" value="1"/>
</dbReference>
<keyword evidence="1" id="KW-0677">Repeat</keyword>
<dbReference type="Gene3D" id="1.10.287.110">
    <property type="entry name" value="DnaJ domain"/>
    <property type="match status" value="1"/>
</dbReference>
<evidence type="ECO:0000313" key="6">
    <source>
        <dbReference type="Proteomes" id="UP001054902"/>
    </source>
</evidence>
<sequence length="485" mass="54760">MKDSACGESEHSIILEAAKTGDIVTLGKYSKLQIQQTSDSSGCTPLHWAAGCNQIEVVRYLLDAADPFFNVDISVTSRKAKGRTPLHYCCRNGHLEMVKIFIHEFNANPHAKAKHGVSPFQLAVWQNHLHICQYLAALPDNPVVLSKEVNDFGCNILHWTGICPFHRGNDLLKMASWILSHPNMDVKLTQNQGRTCFHKASWGGHIELVKYLHEVHGMYDDVKDNAGNYAADLADMANTERHRIIAKYLRRECSRVYASSCKLLGLDVDIVLGLEDDVRNQLVRNSYLQKAKYCHPDKIRHQETNDDEKSDGNSSTKDFQALKSAYEHLVKGGVDDSQKNPMHSIHLMLEVQKKAEKRTSFADESHQQNFEDDEDLKLFKPRLIAVLLEYGDKGIHLSNIPKVWEKVWPGNPLPKIDISNGKNDRKSQQASNRKRKKGQLLKFIEQNCGDIVHVVKDSQTGILIKPKNISRGDITTSLENLSVES</sequence>
<evidence type="ECO:0000256" key="4">
    <source>
        <dbReference type="SAM" id="MobiDB-lite"/>
    </source>
</evidence>
<dbReference type="InterPro" id="IPR036869">
    <property type="entry name" value="J_dom_sf"/>
</dbReference>
<keyword evidence="6" id="KW-1185">Reference proteome</keyword>
<dbReference type="SUPFAM" id="SSF48403">
    <property type="entry name" value="Ankyrin repeat"/>
    <property type="match status" value="1"/>
</dbReference>
<proteinExistence type="predicted"/>
<feature type="repeat" description="ANK" evidence="3">
    <location>
        <begin position="41"/>
        <end position="63"/>
    </location>
</feature>
<dbReference type="Pfam" id="PF12796">
    <property type="entry name" value="Ank_2"/>
    <property type="match status" value="1"/>
</dbReference>
<dbReference type="Proteomes" id="UP001054902">
    <property type="component" value="Unassembled WGS sequence"/>
</dbReference>
<dbReference type="SMART" id="SM00248">
    <property type="entry name" value="ANK"/>
    <property type="match status" value="4"/>
</dbReference>
<dbReference type="EMBL" id="BLLK01000020">
    <property type="protein sequence ID" value="GFH45369.1"/>
    <property type="molecule type" value="Genomic_DNA"/>
</dbReference>
<dbReference type="SUPFAM" id="SSF46565">
    <property type="entry name" value="Chaperone J-domain"/>
    <property type="match status" value="1"/>
</dbReference>
<comment type="caution">
    <text evidence="5">The sequence shown here is derived from an EMBL/GenBank/DDBJ whole genome shotgun (WGS) entry which is preliminary data.</text>
</comment>
<protein>
    <submittedName>
        <fullName evidence="5">Uncharacterized protein</fullName>
    </submittedName>
</protein>
<dbReference type="AlphaFoldDB" id="A0AAD3CGT3"/>